<dbReference type="EMBL" id="CAVN010000149">
    <property type="protein sequence ID" value="CDF59240.1"/>
    <property type="molecule type" value="Genomic_DNA"/>
</dbReference>
<dbReference type="SUPFAM" id="SSF53822">
    <property type="entry name" value="Periplasmic binding protein-like I"/>
    <property type="match status" value="1"/>
</dbReference>
<comment type="caution">
    <text evidence="5">The sequence shown here is derived from an EMBL/GenBank/DDBJ whole genome shotgun (WGS) entry which is preliminary data.</text>
</comment>
<dbReference type="PROSITE" id="PS50932">
    <property type="entry name" value="HTH_LACI_2"/>
    <property type="match status" value="1"/>
</dbReference>
<dbReference type="InterPro" id="IPR028082">
    <property type="entry name" value="Peripla_BP_I"/>
</dbReference>
<dbReference type="eggNOG" id="COG1609">
    <property type="taxonomic scope" value="Bacteria"/>
</dbReference>
<evidence type="ECO:0000256" key="2">
    <source>
        <dbReference type="ARBA" id="ARBA00023125"/>
    </source>
</evidence>
<evidence type="ECO:0000256" key="1">
    <source>
        <dbReference type="ARBA" id="ARBA00023015"/>
    </source>
</evidence>
<dbReference type="Proteomes" id="UP000014923">
    <property type="component" value="Unassembled WGS sequence"/>
</dbReference>
<evidence type="ECO:0000259" key="4">
    <source>
        <dbReference type="PROSITE" id="PS50932"/>
    </source>
</evidence>
<dbReference type="SUPFAM" id="SSF47413">
    <property type="entry name" value="lambda repressor-like DNA-binding domains"/>
    <property type="match status" value="1"/>
</dbReference>
<dbReference type="OrthoDB" id="9775106at2"/>
<evidence type="ECO:0000256" key="3">
    <source>
        <dbReference type="ARBA" id="ARBA00023163"/>
    </source>
</evidence>
<name>R7RUV1_9CLOT</name>
<keyword evidence="1" id="KW-0805">Transcription regulation</keyword>
<dbReference type="SMART" id="SM00354">
    <property type="entry name" value="HTH_LACI"/>
    <property type="match status" value="1"/>
</dbReference>
<gene>
    <name evidence="5" type="ORF">TCEL_02308</name>
</gene>
<dbReference type="PRINTS" id="PR00036">
    <property type="entry name" value="HTHLACI"/>
</dbReference>
<dbReference type="AlphaFoldDB" id="R7RUV1"/>
<dbReference type="PANTHER" id="PTHR30146">
    <property type="entry name" value="LACI-RELATED TRANSCRIPTIONAL REPRESSOR"/>
    <property type="match status" value="1"/>
</dbReference>
<keyword evidence="6" id="KW-1185">Reference proteome</keyword>
<dbReference type="Pfam" id="PF00356">
    <property type="entry name" value="LacI"/>
    <property type="match status" value="1"/>
</dbReference>
<proteinExistence type="predicted"/>
<accession>R7RUV1</accession>
<dbReference type="InterPro" id="IPR000843">
    <property type="entry name" value="HTH_LacI"/>
</dbReference>
<dbReference type="Gene3D" id="3.40.50.2300">
    <property type="match status" value="1"/>
</dbReference>
<keyword evidence="2" id="KW-0238">DNA-binding</keyword>
<organism evidence="5 6">
    <name type="scientific">Thermobrachium celere DSM 8682</name>
    <dbReference type="NCBI Taxonomy" id="941824"/>
    <lineage>
        <taxon>Bacteria</taxon>
        <taxon>Bacillati</taxon>
        <taxon>Bacillota</taxon>
        <taxon>Clostridia</taxon>
        <taxon>Eubacteriales</taxon>
        <taxon>Clostridiaceae</taxon>
        <taxon>Thermobrachium</taxon>
    </lineage>
</organism>
<sequence length="299" mass="34720">MKRPTLKDIAKEVGVSVATVSYVLNGNTKQSISEETRDKIIQAANRLNYVPNLAARSLVKRKSGLVGVLIVKQKQNKMPIFTNHNYRLLEKIEEYLATKGYHVLSSNINLDEPNLDIIKQRDLDGVLIFNVDNKIFYDISIKFTVPILLIDAYLDDILFHKIIVDYLSYARKLNVDKKYIVLIPKLNNEHLMEKIKQDSNENEEVYFIDSIENLKRVLSKHPNEKIVVVSEELGSVVSRYIDKNRISVICINNEEYLLDEEVQRIKVDIEEKAKLISDLLLRYIDKDYKYVQYTVIEAE</sequence>
<dbReference type="InterPro" id="IPR010982">
    <property type="entry name" value="Lambda_DNA-bd_dom_sf"/>
</dbReference>
<dbReference type="RefSeq" id="WP_018666513.1">
    <property type="nucleotide sequence ID" value="NZ_HF952039.1"/>
</dbReference>
<dbReference type="HOGENOM" id="CLU_079299_0_0_9"/>
<dbReference type="GO" id="GO:0003700">
    <property type="term" value="F:DNA-binding transcription factor activity"/>
    <property type="evidence" value="ECO:0007669"/>
    <property type="project" value="TreeGrafter"/>
</dbReference>
<reference evidence="5" key="1">
    <citation type="submission" date="2013-03" db="EMBL/GenBank/DDBJ databases">
        <title>Draft genome sequence of the hydrogen-ethanol-producing anaerobic alkalithermophilic Caloramator celere.</title>
        <authorList>
            <person name="Ciranna A."/>
            <person name="Larjo A."/>
            <person name="Kivisto A."/>
            <person name="Santala V."/>
            <person name="Roos C."/>
            <person name="Karp M."/>
        </authorList>
    </citation>
    <scope>NUCLEOTIDE SEQUENCE [LARGE SCALE GENOMIC DNA]</scope>
    <source>
        <strain evidence="5">DSM 8682</strain>
    </source>
</reference>
<dbReference type="PROSITE" id="PS00356">
    <property type="entry name" value="HTH_LACI_1"/>
    <property type="match status" value="1"/>
</dbReference>
<dbReference type="PANTHER" id="PTHR30146:SF24">
    <property type="entry name" value="XYLOSE OPERON REGULATORY PROTEIN"/>
    <property type="match status" value="1"/>
</dbReference>
<dbReference type="CDD" id="cd01392">
    <property type="entry name" value="HTH_LacI"/>
    <property type="match status" value="1"/>
</dbReference>
<keyword evidence="3" id="KW-0804">Transcription</keyword>
<evidence type="ECO:0000313" key="5">
    <source>
        <dbReference type="EMBL" id="CDF59240.1"/>
    </source>
</evidence>
<protein>
    <submittedName>
        <fullName evidence="5">Periplasmic binding protein/LacI transcriptional regulator</fullName>
    </submittedName>
</protein>
<evidence type="ECO:0000313" key="6">
    <source>
        <dbReference type="Proteomes" id="UP000014923"/>
    </source>
</evidence>
<feature type="domain" description="HTH lacI-type" evidence="4">
    <location>
        <begin position="4"/>
        <end position="60"/>
    </location>
</feature>
<dbReference type="Gene3D" id="1.10.260.40">
    <property type="entry name" value="lambda repressor-like DNA-binding domains"/>
    <property type="match status" value="1"/>
</dbReference>
<dbReference type="GO" id="GO:0000976">
    <property type="term" value="F:transcription cis-regulatory region binding"/>
    <property type="evidence" value="ECO:0007669"/>
    <property type="project" value="TreeGrafter"/>
</dbReference>